<evidence type="ECO:0000256" key="1">
    <source>
        <dbReference type="PROSITE-ProRule" id="PRU00176"/>
    </source>
</evidence>
<name>A0AAV1DSD8_OLDCO</name>
<dbReference type="SUPFAM" id="SSF54928">
    <property type="entry name" value="RNA-binding domain, RBD"/>
    <property type="match status" value="1"/>
</dbReference>
<keyword evidence="4" id="KW-1185">Reference proteome</keyword>
<dbReference type="PANTHER" id="PTHR32343">
    <property type="entry name" value="SERINE/ARGININE-RICH SPLICING FACTOR"/>
    <property type="match status" value="1"/>
</dbReference>
<dbReference type="SMART" id="SM00360">
    <property type="entry name" value="RRM"/>
    <property type="match status" value="1"/>
</dbReference>
<gene>
    <name evidence="3" type="ORF">OLC1_LOCUS17511</name>
</gene>
<accession>A0AAV1DSD8</accession>
<proteinExistence type="predicted"/>
<dbReference type="InterPro" id="IPR035979">
    <property type="entry name" value="RBD_domain_sf"/>
</dbReference>
<dbReference type="EMBL" id="OX459123">
    <property type="protein sequence ID" value="CAI9109668.1"/>
    <property type="molecule type" value="Genomic_DNA"/>
</dbReference>
<feature type="domain" description="RRM" evidence="2">
    <location>
        <begin position="6"/>
        <end position="80"/>
    </location>
</feature>
<dbReference type="AlphaFoldDB" id="A0AAV1DSD8"/>
<dbReference type="GO" id="GO:0003723">
    <property type="term" value="F:RNA binding"/>
    <property type="evidence" value="ECO:0007669"/>
    <property type="project" value="UniProtKB-UniRule"/>
</dbReference>
<dbReference type="PANTHER" id="PTHR32343:SF16">
    <property type="entry name" value="RNA-BINDING (RRM_RBD_RNP MOTIFS) FAMILY PROTEIN"/>
    <property type="match status" value="1"/>
</dbReference>
<dbReference type="InterPro" id="IPR012677">
    <property type="entry name" value="Nucleotide-bd_a/b_plait_sf"/>
</dbReference>
<reference evidence="3" key="1">
    <citation type="submission" date="2023-03" db="EMBL/GenBank/DDBJ databases">
        <authorList>
            <person name="Julca I."/>
        </authorList>
    </citation>
    <scope>NUCLEOTIDE SEQUENCE</scope>
</reference>
<keyword evidence="1" id="KW-0694">RNA-binding</keyword>
<protein>
    <submittedName>
        <fullName evidence="3">OLC1v1009534C1</fullName>
    </submittedName>
</protein>
<evidence type="ECO:0000313" key="3">
    <source>
        <dbReference type="EMBL" id="CAI9109668.1"/>
    </source>
</evidence>
<evidence type="ECO:0000259" key="2">
    <source>
        <dbReference type="PROSITE" id="PS50102"/>
    </source>
</evidence>
<sequence>MRVVGYTAEVTGLPPNVTEKEIHEFFSCCGKIENLEIFRYGDQICTAYVTFRGSHALETAELLSGASIGNRCVSISRVETSVDESIPQTSMDEFVPENEYLSNFDTVSSSNASQMHRSVSTPGEAGTGVQQVVTSLMAKGKEAFIIAKALDESYQVSSTAATKVGELSDKLGLTSKIKSGMEVAKSIDKKYHVSNTAMTAASATGRKAVATANAVVSSSYFSKGALCVASVLDHAARAAANLGQRGAPK</sequence>
<organism evidence="3 4">
    <name type="scientific">Oldenlandia corymbosa var. corymbosa</name>
    <dbReference type="NCBI Taxonomy" id="529605"/>
    <lineage>
        <taxon>Eukaryota</taxon>
        <taxon>Viridiplantae</taxon>
        <taxon>Streptophyta</taxon>
        <taxon>Embryophyta</taxon>
        <taxon>Tracheophyta</taxon>
        <taxon>Spermatophyta</taxon>
        <taxon>Magnoliopsida</taxon>
        <taxon>eudicotyledons</taxon>
        <taxon>Gunneridae</taxon>
        <taxon>Pentapetalae</taxon>
        <taxon>asterids</taxon>
        <taxon>lamiids</taxon>
        <taxon>Gentianales</taxon>
        <taxon>Rubiaceae</taxon>
        <taxon>Rubioideae</taxon>
        <taxon>Spermacoceae</taxon>
        <taxon>Hedyotis-Oldenlandia complex</taxon>
        <taxon>Oldenlandia</taxon>
    </lineage>
</organism>
<dbReference type="Gene3D" id="3.30.70.330">
    <property type="match status" value="1"/>
</dbReference>
<dbReference type="InterPro" id="IPR000504">
    <property type="entry name" value="RRM_dom"/>
</dbReference>
<evidence type="ECO:0000313" key="4">
    <source>
        <dbReference type="Proteomes" id="UP001161247"/>
    </source>
</evidence>
<dbReference type="PROSITE" id="PS50102">
    <property type="entry name" value="RRM"/>
    <property type="match status" value="1"/>
</dbReference>
<dbReference type="Proteomes" id="UP001161247">
    <property type="component" value="Chromosome 6"/>
</dbReference>
<dbReference type="Pfam" id="PF00076">
    <property type="entry name" value="RRM_1"/>
    <property type="match status" value="1"/>
</dbReference>